<protein>
    <submittedName>
        <fullName evidence="6">GHITM</fullName>
    </submittedName>
</protein>
<organism evidence="6 7">
    <name type="scientific">Cordylochernes scorpioides</name>
    <dbReference type="NCBI Taxonomy" id="51811"/>
    <lineage>
        <taxon>Eukaryota</taxon>
        <taxon>Metazoa</taxon>
        <taxon>Ecdysozoa</taxon>
        <taxon>Arthropoda</taxon>
        <taxon>Chelicerata</taxon>
        <taxon>Arachnida</taxon>
        <taxon>Pseudoscorpiones</taxon>
        <taxon>Cheliferoidea</taxon>
        <taxon>Chernetidae</taxon>
        <taxon>Cordylochernes</taxon>
    </lineage>
</organism>
<feature type="transmembrane region" description="Helical" evidence="5">
    <location>
        <begin position="112"/>
        <end position="133"/>
    </location>
</feature>
<evidence type="ECO:0000256" key="5">
    <source>
        <dbReference type="RuleBase" id="RU004379"/>
    </source>
</evidence>
<evidence type="ECO:0000313" key="6">
    <source>
        <dbReference type="EMBL" id="UYV78816.1"/>
    </source>
</evidence>
<evidence type="ECO:0000256" key="2">
    <source>
        <dbReference type="ARBA" id="ARBA00022692"/>
    </source>
</evidence>
<keyword evidence="3 5" id="KW-1133">Transmembrane helix</keyword>
<dbReference type="InterPro" id="IPR006214">
    <property type="entry name" value="Bax_inhibitor_1-related"/>
</dbReference>
<keyword evidence="4 5" id="KW-0472">Membrane</keyword>
<dbReference type="Proteomes" id="UP001235939">
    <property type="component" value="Chromosome 16"/>
</dbReference>
<dbReference type="PANTHER" id="PTHR23291:SF112">
    <property type="entry name" value="GROWTH HORMONE-INDUCIBLE TRANSMEMBRANE PROTEIN"/>
    <property type="match status" value="1"/>
</dbReference>
<gene>
    <name evidence="6" type="ORF">LAZ67_16002872</name>
</gene>
<comment type="subcellular location">
    <subcellularLocation>
        <location evidence="1">Membrane</location>
        <topology evidence="1">Multi-pass membrane protein</topology>
    </subcellularLocation>
</comment>
<name>A0ABY6LCC0_9ARAC</name>
<sequence length="305" mass="32220">MEDAAVECHDESGDHPSVERTSPTVCVCVAFTIGKGLVAGASVFGLGSLCFYGMGLSREVGAYERSLLWPEYVKTRIRDTYAYFGMSILAVAGSAAAAVRNPTIMRFAMSNSIGVTLGTMAALVALSAVTHSIPYTEGFGAKQCAWLAHCGLVGTILAPLSYLGGPILLKAGLYTAGICGGLSLLAVCAPSEKYLSMGGPLAIGLGVVFASCMGEFPFLVVGSIFLPAHLAHTSLGAGLHSIILYGGLVLFSGYLLYDTQRTIADAEKQRHYDPIDHSISIYMSVINIFIRMVMILADGNSKKRR</sequence>
<comment type="similarity">
    <text evidence="5">Belongs to the BI1 family.</text>
</comment>
<keyword evidence="7" id="KW-1185">Reference proteome</keyword>
<feature type="transmembrane region" description="Helical" evidence="5">
    <location>
        <begin position="278"/>
        <end position="297"/>
    </location>
</feature>
<feature type="transmembrane region" description="Helical" evidence="5">
    <location>
        <begin position="201"/>
        <end position="225"/>
    </location>
</feature>
<feature type="transmembrane region" description="Helical" evidence="5">
    <location>
        <begin position="81"/>
        <end position="100"/>
    </location>
</feature>
<dbReference type="EMBL" id="CP092878">
    <property type="protein sequence ID" value="UYV78816.1"/>
    <property type="molecule type" value="Genomic_DNA"/>
</dbReference>
<dbReference type="Pfam" id="PF01027">
    <property type="entry name" value="Bax1-I"/>
    <property type="match status" value="1"/>
</dbReference>
<feature type="transmembrane region" description="Helical" evidence="5">
    <location>
        <begin position="237"/>
        <end position="257"/>
    </location>
</feature>
<keyword evidence="2 5" id="KW-0812">Transmembrane</keyword>
<accession>A0ABY6LCC0</accession>
<evidence type="ECO:0000256" key="4">
    <source>
        <dbReference type="ARBA" id="ARBA00023136"/>
    </source>
</evidence>
<evidence type="ECO:0000256" key="3">
    <source>
        <dbReference type="ARBA" id="ARBA00022989"/>
    </source>
</evidence>
<dbReference type="PANTHER" id="PTHR23291">
    <property type="entry name" value="BAX INHIBITOR-RELATED"/>
    <property type="match status" value="1"/>
</dbReference>
<feature type="transmembrane region" description="Helical" evidence="5">
    <location>
        <begin position="145"/>
        <end position="165"/>
    </location>
</feature>
<feature type="transmembrane region" description="Helical" evidence="5">
    <location>
        <begin position="171"/>
        <end position="189"/>
    </location>
</feature>
<reference evidence="6 7" key="1">
    <citation type="submission" date="2022-01" db="EMBL/GenBank/DDBJ databases">
        <title>A chromosomal length assembly of Cordylochernes scorpioides.</title>
        <authorList>
            <person name="Zeh D."/>
            <person name="Zeh J."/>
        </authorList>
    </citation>
    <scope>NUCLEOTIDE SEQUENCE [LARGE SCALE GENOMIC DNA]</scope>
    <source>
        <strain evidence="6">IN4F17</strain>
        <tissue evidence="6">Whole Body</tissue>
    </source>
</reference>
<evidence type="ECO:0000256" key="1">
    <source>
        <dbReference type="ARBA" id="ARBA00004141"/>
    </source>
</evidence>
<proteinExistence type="inferred from homology"/>
<evidence type="ECO:0000313" key="7">
    <source>
        <dbReference type="Proteomes" id="UP001235939"/>
    </source>
</evidence>